<accession>A0A508T3V3</accession>
<feature type="compositionally biased region" description="Basic and acidic residues" evidence="1">
    <location>
        <begin position="17"/>
        <end position="28"/>
    </location>
</feature>
<organism evidence="3 4">
    <name type="scientific">Bradyrhizobium ivorense</name>
    <dbReference type="NCBI Taxonomy" id="2511166"/>
    <lineage>
        <taxon>Bacteria</taxon>
        <taxon>Pseudomonadati</taxon>
        <taxon>Pseudomonadota</taxon>
        <taxon>Alphaproteobacteria</taxon>
        <taxon>Hyphomicrobiales</taxon>
        <taxon>Nitrobacteraceae</taxon>
        <taxon>Bradyrhizobium</taxon>
    </lineage>
</organism>
<protein>
    <recommendedName>
        <fullName evidence="2">5-hmdU DNA kinase helical domain-containing protein</fullName>
    </recommendedName>
</protein>
<name>A0A508T3V3_9BRAD</name>
<reference evidence="3" key="1">
    <citation type="submission" date="2019-02" db="EMBL/GenBank/DDBJ databases">
        <authorList>
            <person name="Pothier F.J."/>
        </authorList>
    </citation>
    <scope>NUCLEOTIDE SEQUENCE</scope>
    <source>
        <strain evidence="3">CI-1B</strain>
    </source>
</reference>
<evidence type="ECO:0000259" key="2">
    <source>
        <dbReference type="Pfam" id="PF18723"/>
    </source>
</evidence>
<gene>
    <name evidence="3" type="ORF">CI1B_23570</name>
</gene>
<evidence type="ECO:0000313" key="3">
    <source>
        <dbReference type="EMBL" id="VIO68786.1"/>
    </source>
</evidence>
<evidence type="ECO:0000256" key="1">
    <source>
        <dbReference type="SAM" id="MobiDB-lite"/>
    </source>
</evidence>
<dbReference type="Proteomes" id="UP000328092">
    <property type="component" value="Unassembled WGS sequence"/>
</dbReference>
<feature type="domain" description="5-hmdU DNA kinase helical" evidence="2">
    <location>
        <begin position="45"/>
        <end position="324"/>
    </location>
</feature>
<comment type="caution">
    <text evidence="3">The sequence shown here is derived from an EMBL/GenBank/DDBJ whole genome shotgun (WGS) entry which is preliminary data.</text>
</comment>
<keyword evidence="4" id="KW-1185">Reference proteome</keyword>
<sequence>MKESTRNRSARTRGAGKRAEAEGASDHRPASPVVLSHLAPAMISEVYESYWRFAAERQAVFFRRARAEAPPWTRDAVIETYKFTNAYRASDRVSQYLIRRVIYREDLPKSHAEVFFRILLFKLFNKIETWEMLERALGQITFEGYRFERFNAVLERAKAAGRQIYSAAYIMPPGAAAYGCPSKHQNNLLMLERMMADRLPDRLAQANSMQDGFEKLRSYPTIGDFLAYQFIIDINYSEITDFSEMDFVVPGPGARDGLRKCFRDPGGLNEPELIRLMADIQEREFDRYGLEFESLWGRRLQLIDCQNLFCEVDKYARVVHPNVSGKTGRTRIKQKFQANLTPIKPFYPPKWKLNLKIESGAPPVARPAATGA</sequence>
<dbReference type="InterPro" id="IPR040684">
    <property type="entry name" value="HMUDK_hel"/>
</dbReference>
<evidence type="ECO:0000313" key="4">
    <source>
        <dbReference type="Proteomes" id="UP000328092"/>
    </source>
</evidence>
<proteinExistence type="predicted"/>
<dbReference type="Pfam" id="PF18723">
    <property type="entry name" value="HMUDK_hel"/>
    <property type="match status" value="1"/>
</dbReference>
<dbReference type="EMBL" id="CAADFC020000008">
    <property type="protein sequence ID" value="VIO68786.1"/>
    <property type="molecule type" value="Genomic_DNA"/>
</dbReference>
<dbReference type="AlphaFoldDB" id="A0A508T3V3"/>
<feature type="region of interest" description="Disordered" evidence="1">
    <location>
        <begin position="1"/>
        <end position="28"/>
    </location>
</feature>